<evidence type="ECO:0000313" key="2">
    <source>
        <dbReference type="EMBL" id="OPJ85510.1"/>
    </source>
</evidence>
<gene>
    <name evidence="2" type="ORF">AV530_001728</name>
</gene>
<accession>A0A1V4KM36</accession>
<dbReference type="EMBL" id="LSYS01002834">
    <property type="protein sequence ID" value="OPJ85510.1"/>
    <property type="molecule type" value="Genomic_DNA"/>
</dbReference>
<name>A0A1V4KM36_PATFA</name>
<dbReference type="Proteomes" id="UP000190648">
    <property type="component" value="Unassembled WGS sequence"/>
</dbReference>
<evidence type="ECO:0000256" key="1">
    <source>
        <dbReference type="SAM" id="MobiDB-lite"/>
    </source>
</evidence>
<reference evidence="2 3" key="1">
    <citation type="submission" date="2016-02" db="EMBL/GenBank/DDBJ databases">
        <title>Band-tailed pigeon sequencing and assembly.</title>
        <authorList>
            <person name="Soares A.E."/>
            <person name="Novak B.J."/>
            <person name="Rice E.S."/>
            <person name="O'Connell B."/>
            <person name="Chang D."/>
            <person name="Weber S."/>
            <person name="Shapiro B."/>
        </authorList>
    </citation>
    <scope>NUCLEOTIDE SEQUENCE [LARGE SCALE GENOMIC DNA]</scope>
    <source>
        <strain evidence="2">BTP2013</strain>
        <tissue evidence="2">Blood</tissue>
    </source>
</reference>
<evidence type="ECO:0000313" key="3">
    <source>
        <dbReference type="Proteomes" id="UP000190648"/>
    </source>
</evidence>
<protein>
    <submittedName>
        <fullName evidence="2">Uncharacterized protein</fullName>
    </submittedName>
</protein>
<feature type="region of interest" description="Disordered" evidence="1">
    <location>
        <begin position="26"/>
        <end position="80"/>
    </location>
</feature>
<organism evidence="2 3">
    <name type="scientific">Patagioenas fasciata monilis</name>
    <dbReference type="NCBI Taxonomy" id="372326"/>
    <lineage>
        <taxon>Eukaryota</taxon>
        <taxon>Metazoa</taxon>
        <taxon>Chordata</taxon>
        <taxon>Craniata</taxon>
        <taxon>Vertebrata</taxon>
        <taxon>Euteleostomi</taxon>
        <taxon>Archelosauria</taxon>
        <taxon>Archosauria</taxon>
        <taxon>Dinosauria</taxon>
        <taxon>Saurischia</taxon>
        <taxon>Theropoda</taxon>
        <taxon>Coelurosauria</taxon>
        <taxon>Aves</taxon>
        <taxon>Neognathae</taxon>
        <taxon>Neoaves</taxon>
        <taxon>Columbimorphae</taxon>
        <taxon>Columbiformes</taxon>
        <taxon>Columbidae</taxon>
        <taxon>Patagioenas</taxon>
    </lineage>
</organism>
<comment type="caution">
    <text evidence="2">The sequence shown here is derived from an EMBL/GenBank/DDBJ whole genome shotgun (WGS) entry which is preliminary data.</text>
</comment>
<dbReference type="AlphaFoldDB" id="A0A1V4KM36"/>
<sequence length="80" mass="9086">MESESQHILQRPELTQCPNNINQRLQARGRKKEERMGVSHAGGNDNPPLRTHHNSHLGLERDGTRILAPGRRRLSELSTT</sequence>
<proteinExistence type="predicted"/>
<keyword evidence="3" id="KW-1185">Reference proteome</keyword>